<dbReference type="InterPro" id="IPR011047">
    <property type="entry name" value="Quinoprotein_ADH-like_sf"/>
</dbReference>
<reference evidence="1 2" key="1">
    <citation type="submission" date="2016-01" db="EMBL/GenBank/DDBJ databases">
        <title>Janibacter melonis strain CD11_4 genome sequencing and assembly.</title>
        <authorList>
            <person name="Nair G.R."/>
            <person name="Kaur G."/>
            <person name="Chander A.M."/>
            <person name="Mayilraj S."/>
        </authorList>
    </citation>
    <scope>NUCLEOTIDE SEQUENCE [LARGE SCALE GENOMIC DNA]</scope>
    <source>
        <strain evidence="1 2">CD11-4</strain>
    </source>
</reference>
<name>A0A176QGH8_9MICO</name>
<dbReference type="STRING" id="262209.AWH69_03095"/>
<dbReference type="EMBL" id="LQZG01000001">
    <property type="protein sequence ID" value="OAB88781.1"/>
    <property type="molecule type" value="Genomic_DNA"/>
</dbReference>
<gene>
    <name evidence="1" type="ORF">AWH69_03095</name>
</gene>
<protein>
    <recommendedName>
        <fullName evidence="3">PQQ-binding-like beta-propeller repeat protein</fullName>
    </recommendedName>
</protein>
<sequence>MSRARPVRVLVGVAVAVVAVLVVLLGTGVLGPSRAERAAGVDDLTGPDDAVGVVWSGESRFMTMGPGGWFSTSPKGDADVLMVHGPTGRQWSMPSFDSPDAITSDGRAISLLGGDVTIISEDGTRVEASARDLLVAFGDRRLVAGEDAVFVALSDEHVVVATCLSTDGGRLDEEAPGGRTVVAAVGLDDGRVAWTHDTEVGCEVDVAGFRSMAQPEQRYVAIHPSETRTDVLDLATGATVAKLTDRTTGRVVVQGERAMRRDGDTVEVTSLRTGRTLATTTCPGARLGNPGDTQGRLSEDGVLAVECGDSVRLLDGSTFVTVDAPPVGKDQQVPDGGSVSHDRLVLTRTGDTLAVRDALTERDLGTVEVPEGMRIATNEPRGRALVFYETKESSWFTGNRLRTKVQVLDTRTGELVVSTDRGLSPGSSVSPDGFVAMSASVDGRSTTSRRSRYREDSVHSWVVSVREVSPSSVTAGRR</sequence>
<dbReference type="RefSeq" id="WP_068271272.1">
    <property type="nucleotide sequence ID" value="NZ_LQZG01000001.1"/>
</dbReference>
<proteinExistence type="predicted"/>
<evidence type="ECO:0008006" key="3">
    <source>
        <dbReference type="Google" id="ProtNLM"/>
    </source>
</evidence>
<keyword evidence="2" id="KW-1185">Reference proteome</keyword>
<dbReference type="SUPFAM" id="SSF50998">
    <property type="entry name" value="Quinoprotein alcohol dehydrogenase-like"/>
    <property type="match status" value="1"/>
</dbReference>
<organism evidence="1 2">
    <name type="scientific">Janibacter melonis</name>
    <dbReference type="NCBI Taxonomy" id="262209"/>
    <lineage>
        <taxon>Bacteria</taxon>
        <taxon>Bacillati</taxon>
        <taxon>Actinomycetota</taxon>
        <taxon>Actinomycetes</taxon>
        <taxon>Micrococcales</taxon>
        <taxon>Intrasporangiaceae</taxon>
        <taxon>Janibacter</taxon>
    </lineage>
</organism>
<dbReference type="AlphaFoldDB" id="A0A176QGH8"/>
<comment type="caution">
    <text evidence="1">The sequence shown here is derived from an EMBL/GenBank/DDBJ whole genome shotgun (WGS) entry which is preliminary data.</text>
</comment>
<evidence type="ECO:0000313" key="2">
    <source>
        <dbReference type="Proteomes" id="UP000076976"/>
    </source>
</evidence>
<dbReference type="Proteomes" id="UP000076976">
    <property type="component" value="Unassembled WGS sequence"/>
</dbReference>
<evidence type="ECO:0000313" key="1">
    <source>
        <dbReference type="EMBL" id="OAB88781.1"/>
    </source>
</evidence>
<accession>A0A176QGH8</accession>